<dbReference type="EMBL" id="CP114014">
    <property type="protein sequence ID" value="XAY04064.1"/>
    <property type="molecule type" value="Genomic_DNA"/>
</dbReference>
<evidence type="ECO:0000256" key="6">
    <source>
        <dbReference type="SAM" id="MobiDB-lite"/>
    </source>
</evidence>
<dbReference type="InterPro" id="IPR050545">
    <property type="entry name" value="Mycobact_MmpL"/>
</dbReference>
<feature type="region of interest" description="Disordered" evidence="6">
    <location>
        <begin position="767"/>
        <end position="792"/>
    </location>
</feature>
<name>A0AAU7AQU2_9ACTN</name>
<feature type="domain" description="Membrane transport protein MMPL" evidence="8">
    <location>
        <begin position="544"/>
        <end position="759"/>
    </location>
</feature>
<sequence length="792" mass="82027">MLLLCVAAATQLESVPSTDLLAGSRSEIAKATSDLTDQFGQDPIAISLEADLSSTLAPGALTSLLSMEGRLNQLKGVKAVYGPGTFINQTVVQTERIVKQQLGAVGRQADAAEAAAVKAAQARGDSPAQVAAAKKAAFDATVGTKGKELQELLVRFGSVGLPGLANANFVKTLVFGAGIEPKQRFKWLFPDAEHALILVRPDPGVSGPDMLALGKQIRRVVTQTKLGDAKVEIAGLPLLAAGLERETRAEILRLAPIAGVAMLLLLLLVLRRRRGRLAALALALGSLGLTLGLSLPLGLGLTVSTVAALPVILGLGLDFAVQLQARYWLERADGLAPDVAARAAREGLQPTLLLAAGAMAAGFLVLMVGPVPLIDRLGAVLAIGVLSAVAVALLVGPALLVALDRGPVKPLALPGGDRLVRFSPAPIVIAVVVGLAVAGLVVSDRVDLQSDISQLAPSNLEQLKDTQAFQREIGTSGQISVAVRATNVTDPAVLTWLGEVARKAQSVDKRLSAGPNLADLVTGGDPTAQINRSGTQAMMKLLPPYFLDAVVSKDRRTAELTYGVPFVSVDEQGRIARRIDDLLKNPPAGVSASVAGLVAESANSTRQLDRSRPWLLLLAAGVVGAILFAFWRDWRRVALVLAPALLAAGLSSLVLALSGVTLSPLAAALEPLVLAIGLEFGMLLDMSFRQARAAGRSPAEARAIATRDIGGAVGLSAATVAVGFAVLGASRLPLLAQLGWLVAAELVVCLVVAVLIVPMVSERMAPKVRAEGSPSAGRTRPGARPSKQEVPT</sequence>
<feature type="transmembrane region" description="Helical" evidence="7">
    <location>
        <begin position="352"/>
        <end position="373"/>
    </location>
</feature>
<dbReference type="SUPFAM" id="SSF82866">
    <property type="entry name" value="Multidrug efflux transporter AcrB transmembrane domain"/>
    <property type="match status" value="2"/>
</dbReference>
<dbReference type="InterPro" id="IPR004869">
    <property type="entry name" value="MMPL_dom"/>
</dbReference>
<dbReference type="Gene3D" id="1.20.1640.10">
    <property type="entry name" value="Multidrug efflux transporter AcrB transmembrane domain"/>
    <property type="match status" value="2"/>
</dbReference>
<dbReference type="GO" id="GO:0005886">
    <property type="term" value="C:plasma membrane"/>
    <property type="evidence" value="ECO:0007669"/>
    <property type="project" value="UniProtKB-SubCell"/>
</dbReference>
<keyword evidence="4 7" id="KW-1133">Transmembrane helix</keyword>
<evidence type="ECO:0000313" key="9">
    <source>
        <dbReference type="EMBL" id="XAY04064.1"/>
    </source>
</evidence>
<evidence type="ECO:0000256" key="7">
    <source>
        <dbReference type="SAM" id="Phobius"/>
    </source>
</evidence>
<feature type="domain" description="Membrane transport protein MMPL" evidence="8">
    <location>
        <begin position="190"/>
        <end position="405"/>
    </location>
</feature>
<feature type="transmembrane region" description="Helical" evidence="7">
    <location>
        <begin position="379"/>
        <end position="403"/>
    </location>
</feature>
<keyword evidence="5 7" id="KW-0472">Membrane</keyword>
<reference evidence="9" key="1">
    <citation type="submission" date="2022-12" db="EMBL/GenBank/DDBJ databases">
        <title>Paraconexibacter alkalitolerans sp. nov. and Baekduia alba sp. nov., isolated from soil and emended description of the genera Paraconexibacter (Chun et al., 2020) and Baekduia (An et al., 2020).</title>
        <authorList>
            <person name="Vieira S."/>
            <person name="Huber K.J."/>
            <person name="Geppert A."/>
            <person name="Wolf J."/>
            <person name="Neumann-Schaal M."/>
            <person name="Muesken M."/>
            <person name="Overmann J."/>
        </authorList>
    </citation>
    <scope>NUCLEOTIDE SEQUENCE</scope>
    <source>
        <strain evidence="9">AEG42_29</strain>
    </source>
</reference>
<accession>A0AAU7AQU2</accession>
<comment type="subcellular location">
    <subcellularLocation>
        <location evidence="1">Cell membrane</location>
        <topology evidence="1">Multi-pass membrane protein</topology>
    </subcellularLocation>
</comment>
<feature type="transmembrane region" description="Helical" evidence="7">
    <location>
        <begin position="251"/>
        <end position="270"/>
    </location>
</feature>
<dbReference type="Pfam" id="PF03176">
    <property type="entry name" value="MMPL"/>
    <property type="match status" value="2"/>
</dbReference>
<evidence type="ECO:0000256" key="4">
    <source>
        <dbReference type="ARBA" id="ARBA00022989"/>
    </source>
</evidence>
<feature type="transmembrane region" description="Helical" evidence="7">
    <location>
        <begin position="665"/>
        <end position="688"/>
    </location>
</feature>
<feature type="transmembrane region" description="Helical" evidence="7">
    <location>
        <begin position="709"/>
        <end position="732"/>
    </location>
</feature>
<feature type="transmembrane region" description="Helical" evidence="7">
    <location>
        <begin position="301"/>
        <end position="321"/>
    </location>
</feature>
<dbReference type="PANTHER" id="PTHR33406">
    <property type="entry name" value="MEMBRANE PROTEIN MJ1562-RELATED"/>
    <property type="match status" value="1"/>
</dbReference>
<dbReference type="RefSeq" id="WP_354700609.1">
    <property type="nucleotide sequence ID" value="NZ_CP114014.1"/>
</dbReference>
<dbReference type="PANTHER" id="PTHR33406:SF13">
    <property type="entry name" value="MEMBRANE PROTEIN YDFJ"/>
    <property type="match status" value="1"/>
</dbReference>
<feature type="transmembrane region" description="Helical" evidence="7">
    <location>
        <begin position="614"/>
        <end position="631"/>
    </location>
</feature>
<evidence type="ECO:0000256" key="1">
    <source>
        <dbReference type="ARBA" id="ARBA00004651"/>
    </source>
</evidence>
<evidence type="ECO:0000256" key="3">
    <source>
        <dbReference type="ARBA" id="ARBA00022692"/>
    </source>
</evidence>
<feature type="transmembrane region" description="Helical" evidence="7">
    <location>
        <begin position="738"/>
        <end position="760"/>
    </location>
</feature>
<keyword evidence="2" id="KW-1003">Cell membrane</keyword>
<dbReference type="AlphaFoldDB" id="A0AAU7AQU2"/>
<protein>
    <recommendedName>
        <fullName evidence="8">Membrane transport protein MMPL domain-containing protein</fullName>
    </recommendedName>
</protein>
<organism evidence="9">
    <name type="scientific">Paraconexibacter sp. AEG42_29</name>
    <dbReference type="NCBI Taxonomy" id="2997339"/>
    <lineage>
        <taxon>Bacteria</taxon>
        <taxon>Bacillati</taxon>
        <taxon>Actinomycetota</taxon>
        <taxon>Thermoleophilia</taxon>
        <taxon>Solirubrobacterales</taxon>
        <taxon>Paraconexibacteraceae</taxon>
        <taxon>Paraconexibacter</taxon>
    </lineage>
</organism>
<feature type="transmembrane region" description="Helical" evidence="7">
    <location>
        <begin position="424"/>
        <end position="442"/>
    </location>
</feature>
<evidence type="ECO:0000259" key="8">
    <source>
        <dbReference type="Pfam" id="PF03176"/>
    </source>
</evidence>
<feature type="transmembrane region" description="Helical" evidence="7">
    <location>
        <begin position="638"/>
        <end position="659"/>
    </location>
</feature>
<evidence type="ECO:0000256" key="2">
    <source>
        <dbReference type="ARBA" id="ARBA00022475"/>
    </source>
</evidence>
<evidence type="ECO:0000256" key="5">
    <source>
        <dbReference type="ARBA" id="ARBA00023136"/>
    </source>
</evidence>
<proteinExistence type="predicted"/>
<gene>
    <name evidence="9" type="ORF">DSM112329_00890</name>
</gene>
<keyword evidence="3 7" id="KW-0812">Transmembrane</keyword>
<dbReference type="KEGG" id="parq:DSM112329_00890"/>
<feature type="transmembrane region" description="Helical" evidence="7">
    <location>
        <begin position="277"/>
        <end position="295"/>
    </location>
</feature>